<dbReference type="EMBL" id="CP039852">
    <property type="protein sequence ID" value="QCZ94678.1"/>
    <property type="molecule type" value="Genomic_DNA"/>
</dbReference>
<evidence type="ECO:0000256" key="1">
    <source>
        <dbReference type="SAM" id="Phobius"/>
    </source>
</evidence>
<dbReference type="RefSeq" id="WP_139757414.1">
    <property type="nucleotide sequence ID" value="NZ_CP039852.1"/>
</dbReference>
<keyword evidence="1" id="KW-0812">Transmembrane</keyword>
<evidence type="ECO:0000313" key="2">
    <source>
        <dbReference type="EMBL" id="QCZ94678.1"/>
    </source>
</evidence>
<sequence>MKLIGKIIGAAVLTLVALYYGTFLIMPSVTVSNDSGATIQSVYVTLPDSTLNFGSIERQQKNTIHYALHQNNGDYQYRVVDSDGAIRTGRCGSVMNNEIHKRVQIQVNKHDVICSD</sequence>
<gene>
    <name evidence="2" type="ORF">FBQ74_14915</name>
</gene>
<reference evidence="2 3" key="1">
    <citation type="submission" date="2019-04" db="EMBL/GenBank/DDBJ databases">
        <title>Salinimonas iocasae sp. nov., a halophilic bacterium isolated from the outer tube casing of tubeworms in Okinawa Trough.</title>
        <authorList>
            <person name="Zhang H."/>
            <person name="Wang H."/>
            <person name="Li C."/>
        </authorList>
    </citation>
    <scope>NUCLEOTIDE SEQUENCE [LARGE SCALE GENOMIC DNA]</scope>
    <source>
        <strain evidence="2 3">KX18D6</strain>
    </source>
</reference>
<dbReference type="KEGG" id="salk:FBQ74_14915"/>
<dbReference type="Proteomes" id="UP000304912">
    <property type="component" value="Chromosome"/>
</dbReference>
<dbReference type="AlphaFoldDB" id="A0A5B7YGM7"/>
<accession>A0A5B7YGM7</accession>
<protein>
    <submittedName>
        <fullName evidence="2">Uncharacterized protein</fullName>
    </submittedName>
</protein>
<name>A0A5B7YGM7_9ALTE</name>
<organism evidence="2 3">
    <name type="scientific">Salinimonas iocasae</name>
    <dbReference type="NCBI Taxonomy" id="2572577"/>
    <lineage>
        <taxon>Bacteria</taxon>
        <taxon>Pseudomonadati</taxon>
        <taxon>Pseudomonadota</taxon>
        <taxon>Gammaproteobacteria</taxon>
        <taxon>Alteromonadales</taxon>
        <taxon>Alteromonadaceae</taxon>
        <taxon>Alteromonas/Salinimonas group</taxon>
        <taxon>Salinimonas</taxon>
    </lineage>
</organism>
<evidence type="ECO:0000313" key="3">
    <source>
        <dbReference type="Proteomes" id="UP000304912"/>
    </source>
</evidence>
<feature type="transmembrane region" description="Helical" evidence="1">
    <location>
        <begin position="7"/>
        <end position="26"/>
    </location>
</feature>
<dbReference type="OrthoDB" id="6388009at2"/>
<keyword evidence="3" id="KW-1185">Reference proteome</keyword>
<keyword evidence="1" id="KW-0472">Membrane</keyword>
<keyword evidence="1" id="KW-1133">Transmembrane helix</keyword>
<proteinExistence type="predicted"/>